<evidence type="ECO:0000256" key="7">
    <source>
        <dbReference type="ARBA" id="ARBA00048117"/>
    </source>
</evidence>
<keyword evidence="2 8" id="KW-0808">Transferase</keyword>
<dbReference type="STRING" id="39060.SAMN05660706_12643"/>
<dbReference type="HAMAP" id="MF_01445">
    <property type="entry name" value="TsaD"/>
    <property type="match status" value="1"/>
</dbReference>
<dbReference type="Pfam" id="PF00814">
    <property type="entry name" value="TsaD"/>
    <property type="match status" value="1"/>
</dbReference>
<dbReference type="EMBL" id="FOYM01000026">
    <property type="protein sequence ID" value="SFR12961.1"/>
    <property type="molecule type" value="Genomic_DNA"/>
</dbReference>
<feature type="binding site" evidence="8">
    <location>
        <position position="186"/>
    </location>
    <ligand>
        <name>substrate</name>
    </ligand>
</feature>
<evidence type="ECO:0000256" key="3">
    <source>
        <dbReference type="ARBA" id="ARBA00022694"/>
    </source>
</evidence>
<dbReference type="FunFam" id="3.30.420.40:FF:000040">
    <property type="entry name" value="tRNA N6-adenosine threonylcarbamoyltransferase"/>
    <property type="match status" value="1"/>
</dbReference>
<dbReference type="PRINTS" id="PR00789">
    <property type="entry name" value="OSIALOPTASE"/>
</dbReference>
<dbReference type="PANTHER" id="PTHR11735">
    <property type="entry name" value="TRNA N6-ADENOSINE THREONYLCARBAMOYLTRANSFERASE"/>
    <property type="match status" value="1"/>
</dbReference>
<dbReference type="OrthoDB" id="9806197at2"/>
<keyword evidence="1 8" id="KW-0963">Cytoplasm</keyword>
<dbReference type="SUPFAM" id="SSF53067">
    <property type="entry name" value="Actin-like ATPase domain"/>
    <property type="match status" value="2"/>
</dbReference>
<keyword evidence="6 8" id="KW-0012">Acyltransferase</keyword>
<dbReference type="RefSeq" id="WP_092485818.1">
    <property type="nucleotide sequence ID" value="NZ_FOYM01000026.1"/>
</dbReference>
<comment type="similarity">
    <text evidence="8">Belongs to the KAE1 / TsaD family.</text>
</comment>
<dbReference type="InterPro" id="IPR022450">
    <property type="entry name" value="TsaD"/>
</dbReference>
<dbReference type="PROSITE" id="PS01016">
    <property type="entry name" value="GLYCOPROTEASE"/>
    <property type="match status" value="1"/>
</dbReference>
<sequence>MSVIILAIETSCDETSASVVADGAVIKSNIISSQVDVHRKFGGVVPEVASRKHLELINIVIRESLDAAGIGFGDLSAVAVTYGPGLVGALLVGVAAAKAIAFGLDIPLLGVNHIEGHVFANFLTETNPQFPLICLVVSGGHTDLVLIKDFGDYQLLGATRDDAAGEAFDKVARVLGLGYPGGPLIDNLATEGNDRAITLPRAYLEEGSLDFSFSGLKTAVINYLHRLKQKGEPVNAADVAASFRRAVVDVLVDKSLLAARQYETDTIMLAGGVAANRLLRDELARRAAEERLRVIYPPPVLCTDNAAMIACAAHYKYLRGDFAPLTLNAIPNLQLGLDRY</sequence>
<dbReference type="PANTHER" id="PTHR11735:SF6">
    <property type="entry name" value="TRNA N6-ADENOSINE THREONYLCARBAMOYLTRANSFERASE, MITOCHONDRIAL"/>
    <property type="match status" value="1"/>
</dbReference>
<dbReference type="FunFam" id="3.30.420.40:FF:000012">
    <property type="entry name" value="tRNA N6-adenosine threonylcarbamoyltransferase"/>
    <property type="match status" value="1"/>
</dbReference>
<evidence type="ECO:0000313" key="11">
    <source>
        <dbReference type="Proteomes" id="UP000199584"/>
    </source>
</evidence>
<feature type="binding site" evidence="8">
    <location>
        <position position="276"/>
    </location>
    <ligand>
        <name>substrate</name>
    </ligand>
</feature>
<dbReference type="EC" id="2.3.1.234" evidence="8"/>
<keyword evidence="5 8" id="KW-0408">Iron</keyword>
<dbReference type="NCBIfam" id="TIGR00329">
    <property type="entry name" value="gcp_kae1"/>
    <property type="match status" value="1"/>
</dbReference>
<evidence type="ECO:0000256" key="6">
    <source>
        <dbReference type="ARBA" id="ARBA00023315"/>
    </source>
</evidence>
<feature type="binding site" evidence="8">
    <location>
        <position position="117"/>
    </location>
    <ligand>
        <name>Fe cation</name>
        <dbReference type="ChEBI" id="CHEBI:24875"/>
    </ligand>
</feature>
<keyword evidence="3 8" id="KW-0819">tRNA processing</keyword>
<dbReference type="GO" id="GO:0005506">
    <property type="term" value="F:iron ion binding"/>
    <property type="evidence" value="ECO:0007669"/>
    <property type="project" value="UniProtKB-UniRule"/>
</dbReference>
<dbReference type="InterPro" id="IPR017860">
    <property type="entry name" value="Peptidase_M22_CS"/>
</dbReference>
<feature type="binding site" evidence="8">
    <location>
        <begin position="136"/>
        <end position="140"/>
    </location>
    <ligand>
        <name>substrate</name>
    </ligand>
</feature>
<feature type="binding site" evidence="8">
    <location>
        <position position="304"/>
    </location>
    <ligand>
        <name>Fe cation</name>
        <dbReference type="ChEBI" id="CHEBI:24875"/>
    </ligand>
</feature>
<evidence type="ECO:0000313" key="10">
    <source>
        <dbReference type="EMBL" id="SFR12961.1"/>
    </source>
</evidence>
<keyword evidence="4 8" id="KW-0479">Metal-binding</keyword>
<comment type="function">
    <text evidence="8">Required for the formation of a threonylcarbamoyl group on adenosine at position 37 (t(6)A37) in tRNAs that read codons beginning with adenine. Is involved in the transfer of the threonylcarbamoyl moiety of threonylcarbamoyl-AMP (TC-AMP) to the N6 group of A37, together with TsaE and TsaB. TsaD likely plays a direct catalytic role in this reaction.</text>
</comment>
<dbReference type="NCBIfam" id="TIGR03723">
    <property type="entry name" value="T6A_TsaD_YgjD"/>
    <property type="match status" value="1"/>
</dbReference>
<comment type="catalytic activity">
    <reaction evidence="7 8">
        <text>L-threonylcarbamoyladenylate + adenosine(37) in tRNA = N(6)-L-threonylcarbamoyladenosine(37) in tRNA + AMP + H(+)</text>
        <dbReference type="Rhea" id="RHEA:37059"/>
        <dbReference type="Rhea" id="RHEA-COMP:10162"/>
        <dbReference type="Rhea" id="RHEA-COMP:10163"/>
        <dbReference type="ChEBI" id="CHEBI:15378"/>
        <dbReference type="ChEBI" id="CHEBI:73682"/>
        <dbReference type="ChEBI" id="CHEBI:74411"/>
        <dbReference type="ChEBI" id="CHEBI:74418"/>
        <dbReference type="ChEBI" id="CHEBI:456215"/>
        <dbReference type="EC" id="2.3.1.234"/>
    </reaction>
</comment>
<comment type="subcellular location">
    <subcellularLocation>
        <location evidence="8">Cytoplasm</location>
    </subcellularLocation>
</comment>
<evidence type="ECO:0000259" key="9">
    <source>
        <dbReference type="Pfam" id="PF00814"/>
    </source>
</evidence>
<accession>A0A1I6E5X4</accession>
<dbReference type="GO" id="GO:0002949">
    <property type="term" value="P:tRNA threonylcarbamoyladenosine modification"/>
    <property type="evidence" value="ECO:0007669"/>
    <property type="project" value="UniProtKB-UniRule"/>
</dbReference>
<dbReference type="InterPro" id="IPR043129">
    <property type="entry name" value="ATPase_NBD"/>
</dbReference>
<comment type="cofactor">
    <cofactor evidence="8">
        <name>Fe(2+)</name>
        <dbReference type="ChEBI" id="CHEBI:29033"/>
    </cofactor>
    <text evidence="8">Binds 1 Fe(2+) ion per subunit.</text>
</comment>
<feature type="binding site" evidence="8">
    <location>
        <position position="182"/>
    </location>
    <ligand>
        <name>substrate</name>
    </ligand>
</feature>
<organism evidence="10 11">
    <name type="scientific">Desulfoscipio geothermicus DSM 3669</name>
    <dbReference type="NCBI Taxonomy" id="1121426"/>
    <lineage>
        <taxon>Bacteria</taxon>
        <taxon>Bacillati</taxon>
        <taxon>Bacillota</taxon>
        <taxon>Clostridia</taxon>
        <taxon>Eubacteriales</taxon>
        <taxon>Desulfallaceae</taxon>
        <taxon>Desulfoscipio</taxon>
    </lineage>
</organism>
<keyword evidence="11" id="KW-1185">Reference proteome</keyword>
<dbReference type="GO" id="GO:0005737">
    <property type="term" value="C:cytoplasm"/>
    <property type="evidence" value="ECO:0007669"/>
    <property type="project" value="UniProtKB-SubCell"/>
</dbReference>
<dbReference type="Gene3D" id="3.30.420.40">
    <property type="match status" value="2"/>
</dbReference>
<dbReference type="InterPro" id="IPR000905">
    <property type="entry name" value="Gcp-like_dom"/>
</dbReference>
<feature type="binding site" evidence="8">
    <location>
        <position position="169"/>
    </location>
    <ligand>
        <name>substrate</name>
    </ligand>
</feature>
<name>A0A1I6E5X4_9FIRM</name>
<dbReference type="GO" id="GO:0061711">
    <property type="term" value="F:tRNA N(6)-L-threonylcarbamoyladenine synthase activity"/>
    <property type="evidence" value="ECO:0007669"/>
    <property type="project" value="UniProtKB-EC"/>
</dbReference>
<reference evidence="11" key="1">
    <citation type="submission" date="2016-10" db="EMBL/GenBank/DDBJ databases">
        <authorList>
            <person name="Varghese N."/>
            <person name="Submissions S."/>
        </authorList>
    </citation>
    <scope>NUCLEOTIDE SEQUENCE [LARGE SCALE GENOMIC DNA]</scope>
    <source>
        <strain evidence="11">DSM 3669</strain>
    </source>
</reference>
<dbReference type="AlphaFoldDB" id="A0A1I6E5X4"/>
<dbReference type="InterPro" id="IPR017861">
    <property type="entry name" value="KAE1/TsaD"/>
</dbReference>
<protein>
    <recommendedName>
        <fullName evidence="8">tRNA N6-adenosine threonylcarbamoyltransferase</fullName>
        <ecNumber evidence="8">2.3.1.234</ecNumber>
    </recommendedName>
    <alternativeName>
        <fullName evidence="8">N6-L-threonylcarbamoyladenine synthase</fullName>
        <shortName evidence="8">t(6)A synthase</shortName>
    </alternativeName>
    <alternativeName>
        <fullName evidence="8">t(6)A37 threonylcarbamoyladenosine biosynthesis protein TsaD</fullName>
    </alternativeName>
    <alternativeName>
        <fullName evidence="8">tRNA threonylcarbamoyladenosine biosynthesis protein TsaD</fullName>
    </alternativeName>
</protein>
<proteinExistence type="inferred from homology"/>
<gene>
    <name evidence="8" type="primary">tsaD</name>
    <name evidence="10" type="ORF">SAMN05660706_12643</name>
</gene>
<feature type="binding site" evidence="8">
    <location>
        <position position="113"/>
    </location>
    <ligand>
        <name>Fe cation</name>
        <dbReference type="ChEBI" id="CHEBI:24875"/>
    </ligand>
</feature>
<evidence type="ECO:0000256" key="5">
    <source>
        <dbReference type="ARBA" id="ARBA00023004"/>
    </source>
</evidence>
<evidence type="ECO:0000256" key="4">
    <source>
        <dbReference type="ARBA" id="ARBA00022723"/>
    </source>
</evidence>
<evidence type="ECO:0000256" key="8">
    <source>
        <dbReference type="HAMAP-Rule" id="MF_01445"/>
    </source>
</evidence>
<dbReference type="CDD" id="cd24133">
    <property type="entry name" value="ASKHA_NBD_TsaD_bac"/>
    <property type="match status" value="1"/>
</dbReference>
<feature type="domain" description="Gcp-like" evidence="9">
    <location>
        <begin position="27"/>
        <end position="310"/>
    </location>
</feature>
<evidence type="ECO:0000256" key="2">
    <source>
        <dbReference type="ARBA" id="ARBA00022679"/>
    </source>
</evidence>
<evidence type="ECO:0000256" key="1">
    <source>
        <dbReference type="ARBA" id="ARBA00022490"/>
    </source>
</evidence>
<dbReference type="Proteomes" id="UP000199584">
    <property type="component" value="Unassembled WGS sequence"/>
</dbReference>